<sequence>MKIAYKFALGFGLVLVLLTAIAVTSLVGIHSLQKKVLEITEVNNKEKEAAVDLRAAVIDMVIAIRNVVLFESENEKQIEIERINSQIAKYRETYAKLNQMFQQYGAAPDELAVVNALRKNEADTLPIFEKIISLVNGGDTNGAVLIIGHDLRQQQRAWVANLASLVDIESKQNGEVSADANRAASNLTVAIAVAGSIAVLLGIAASLLTSRSLLGQLGGEPAAAVRLARSIAEGDLSHKVDVVATDEGSLMASLERMRSRLNDIVRDIQRSGETINAASSEIAQGSTDLAQRTEEQAASLEETAASMNQIAMTARQNAENAEHGNSVASAVSETARENGLMVAEVVETMNGISASSQKMVQIIGVIEGIAFQTNILALNAAVEAARAGEQGRGFAVVASEVRALAQRSASASKEIKALIDESADRVSYGAERVGQAGQTMDALLSSVDKLVIIMRDVATGSTEQSAGAEQVNVALNQMDSVTQQNAALVEQTSAAAQALAESSHAMRDAVSVFVLDAKPQSRRQADATRARGAAPRAVLA</sequence>
<dbReference type="PRINTS" id="PR00260">
    <property type="entry name" value="CHEMTRNSDUCR"/>
</dbReference>
<dbReference type="Pfam" id="PF00015">
    <property type="entry name" value="MCPsignal"/>
    <property type="match status" value="1"/>
</dbReference>
<evidence type="ECO:0000259" key="8">
    <source>
        <dbReference type="PROSITE" id="PS50885"/>
    </source>
</evidence>
<evidence type="ECO:0000313" key="10">
    <source>
        <dbReference type="Proteomes" id="UP000033618"/>
    </source>
</evidence>
<keyword evidence="4" id="KW-0807">Transducer</keyword>
<dbReference type="Proteomes" id="UP000033618">
    <property type="component" value="Unassembled WGS sequence"/>
</dbReference>
<evidence type="ECO:0000256" key="4">
    <source>
        <dbReference type="PROSITE-ProRule" id="PRU00284"/>
    </source>
</evidence>
<feature type="coiled-coil region" evidence="5">
    <location>
        <begin position="73"/>
        <end position="100"/>
    </location>
</feature>
<dbReference type="STRING" id="28092.WM40_07070"/>
<gene>
    <name evidence="9" type="ORF">WM40_07070</name>
</gene>
<keyword evidence="2" id="KW-0488">Methylation</keyword>
<dbReference type="PANTHER" id="PTHR43531">
    <property type="entry name" value="PROTEIN ICFG"/>
    <property type="match status" value="1"/>
</dbReference>
<protein>
    <recommendedName>
        <fullName evidence="11">Chemotaxis protein</fullName>
    </recommendedName>
</protein>
<dbReference type="GO" id="GO:0007165">
    <property type="term" value="P:signal transduction"/>
    <property type="evidence" value="ECO:0007669"/>
    <property type="project" value="UniProtKB-KW"/>
</dbReference>
<evidence type="ECO:0000256" key="6">
    <source>
        <dbReference type="SAM" id="MobiDB-lite"/>
    </source>
</evidence>
<dbReference type="InterPro" id="IPR024478">
    <property type="entry name" value="HlyB_4HB_MCP"/>
</dbReference>
<evidence type="ECO:0000256" key="1">
    <source>
        <dbReference type="ARBA" id="ARBA00004370"/>
    </source>
</evidence>
<dbReference type="SMART" id="SM00283">
    <property type="entry name" value="MA"/>
    <property type="match status" value="1"/>
</dbReference>
<dbReference type="RefSeq" id="WP_024904114.1">
    <property type="nucleotide sequence ID" value="NZ_CADFGU010000003.1"/>
</dbReference>
<evidence type="ECO:0000259" key="7">
    <source>
        <dbReference type="PROSITE" id="PS50111"/>
    </source>
</evidence>
<dbReference type="GO" id="GO:0004888">
    <property type="term" value="F:transmembrane signaling receptor activity"/>
    <property type="evidence" value="ECO:0007669"/>
    <property type="project" value="InterPro"/>
</dbReference>
<dbReference type="GO" id="GO:0006935">
    <property type="term" value="P:chemotaxis"/>
    <property type="evidence" value="ECO:0007669"/>
    <property type="project" value="InterPro"/>
</dbReference>
<dbReference type="CDD" id="cd11386">
    <property type="entry name" value="MCP_signal"/>
    <property type="match status" value="1"/>
</dbReference>
<feature type="domain" description="Methyl-accepting transducer" evidence="7">
    <location>
        <begin position="271"/>
        <end position="500"/>
    </location>
</feature>
<dbReference type="PROSITE" id="PS50885">
    <property type="entry name" value="HAMP"/>
    <property type="match status" value="1"/>
</dbReference>
<dbReference type="InterPro" id="IPR004089">
    <property type="entry name" value="MCPsignal_dom"/>
</dbReference>
<name>A0A0F5K3Y3_9BURK</name>
<dbReference type="OrthoDB" id="5441488at2"/>
<reference evidence="9 10" key="1">
    <citation type="submission" date="2015-03" db="EMBL/GenBank/DDBJ databases">
        <title>Draft Genome Sequence of Burkholderia andropogonis type strain ICMP2807, isolated from Sorghum bicolor.</title>
        <authorList>
            <person name="Lopes-Santos L."/>
            <person name="Castro D.B."/>
            <person name="Ottoboni L.M."/>
            <person name="Park D."/>
            <person name="Weirc B.S."/>
            <person name="Destefano S.A."/>
        </authorList>
    </citation>
    <scope>NUCLEOTIDE SEQUENCE [LARGE SCALE GENOMIC DNA]</scope>
    <source>
        <strain evidence="9 10">ICMP2807</strain>
    </source>
</reference>
<evidence type="ECO:0000313" key="9">
    <source>
        <dbReference type="EMBL" id="KKB64242.1"/>
    </source>
</evidence>
<keyword evidence="5" id="KW-0175">Coiled coil</keyword>
<dbReference type="InterPro" id="IPR003660">
    <property type="entry name" value="HAMP_dom"/>
</dbReference>
<dbReference type="InterPro" id="IPR004090">
    <property type="entry name" value="Chemotax_Me-accpt_rcpt"/>
</dbReference>
<dbReference type="PANTHER" id="PTHR43531:SF14">
    <property type="entry name" value="METHYL-ACCEPTING CHEMOTAXIS PROTEIN I-RELATED"/>
    <property type="match status" value="1"/>
</dbReference>
<evidence type="ECO:0008006" key="11">
    <source>
        <dbReference type="Google" id="ProtNLM"/>
    </source>
</evidence>
<accession>A0A0F5K3Y3</accession>
<dbReference type="EMBL" id="LAQU01000005">
    <property type="protein sequence ID" value="KKB64242.1"/>
    <property type="molecule type" value="Genomic_DNA"/>
</dbReference>
<evidence type="ECO:0000256" key="3">
    <source>
        <dbReference type="ARBA" id="ARBA00029447"/>
    </source>
</evidence>
<comment type="subcellular location">
    <subcellularLocation>
        <location evidence="1">Membrane</location>
    </subcellularLocation>
</comment>
<dbReference type="PATRIC" id="fig|28092.6.peg.1670"/>
<dbReference type="PROSITE" id="PS50111">
    <property type="entry name" value="CHEMOTAXIS_TRANSDUC_2"/>
    <property type="match status" value="1"/>
</dbReference>
<comment type="caution">
    <text evidence="9">The sequence shown here is derived from an EMBL/GenBank/DDBJ whole genome shotgun (WGS) entry which is preliminary data.</text>
</comment>
<feature type="region of interest" description="Disordered" evidence="6">
    <location>
        <begin position="521"/>
        <end position="540"/>
    </location>
</feature>
<dbReference type="SUPFAM" id="SSF58104">
    <property type="entry name" value="Methyl-accepting chemotaxis protein (MCP) signaling domain"/>
    <property type="match status" value="1"/>
</dbReference>
<organism evidence="9 10">
    <name type="scientific">Robbsia andropogonis</name>
    <dbReference type="NCBI Taxonomy" id="28092"/>
    <lineage>
        <taxon>Bacteria</taxon>
        <taxon>Pseudomonadati</taxon>
        <taxon>Pseudomonadota</taxon>
        <taxon>Betaproteobacteria</taxon>
        <taxon>Burkholderiales</taxon>
        <taxon>Burkholderiaceae</taxon>
        <taxon>Robbsia</taxon>
    </lineage>
</organism>
<evidence type="ECO:0000256" key="2">
    <source>
        <dbReference type="ARBA" id="ARBA00022481"/>
    </source>
</evidence>
<feature type="coiled-coil region" evidence="5">
    <location>
        <begin position="283"/>
        <end position="310"/>
    </location>
</feature>
<dbReference type="InterPro" id="IPR051310">
    <property type="entry name" value="MCP_chemotaxis"/>
</dbReference>
<dbReference type="Pfam" id="PF12729">
    <property type="entry name" value="4HB_MCP_1"/>
    <property type="match status" value="1"/>
</dbReference>
<keyword evidence="10" id="KW-1185">Reference proteome</keyword>
<dbReference type="Gene3D" id="1.10.287.950">
    <property type="entry name" value="Methyl-accepting chemotaxis protein"/>
    <property type="match status" value="1"/>
</dbReference>
<dbReference type="AlphaFoldDB" id="A0A0F5K3Y3"/>
<evidence type="ECO:0000256" key="5">
    <source>
        <dbReference type="SAM" id="Coils"/>
    </source>
</evidence>
<dbReference type="FunFam" id="1.10.287.950:FF:000001">
    <property type="entry name" value="Methyl-accepting chemotaxis sensory transducer"/>
    <property type="match status" value="1"/>
</dbReference>
<comment type="similarity">
    <text evidence="3">Belongs to the methyl-accepting chemotaxis (MCP) protein family.</text>
</comment>
<dbReference type="GO" id="GO:0005886">
    <property type="term" value="C:plasma membrane"/>
    <property type="evidence" value="ECO:0007669"/>
    <property type="project" value="TreeGrafter"/>
</dbReference>
<feature type="domain" description="HAMP" evidence="8">
    <location>
        <begin position="225"/>
        <end position="266"/>
    </location>
</feature>
<proteinExistence type="inferred from homology"/>